<dbReference type="InterPro" id="IPR050687">
    <property type="entry name" value="Dynein_IC"/>
</dbReference>
<dbReference type="PANTHER" id="PTHR12442">
    <property type="entry name" value="DYNEIN INTERMEDIATE CHAIN"/>
    <property type="match status" value="1"/>
</dbReference>
<keyword evidence="9" id="KW-0505">Motor protein</keyword>
<evidence type="ECO:0000256" key="5">
    <source>
        <dbReference type="ARBA" id="ARBA00022701"/>
    </source>
</evidence>
<evidence type="ECO:0000256" key="3">
    <source>
        <dbReference type="ARBA" id="ARBA00022490"/>
    </source>
</evidence>
<feature type="region of interest" description="Disordered" evidence="12">
    <location>
        <begin position="522"/>
        <end position="579"/>
    </location>
</feature>
<evidence type="ECO:0000256" key="9">
    <source>
        <dbReference type="ARBA" id="ARBA00023175"/>
    </source>
</evidence>
<evidence type="ECO:0000313" key="14">
    <source>
        <dbReference type="Proteomes" id="UP000815325"/>
    </source>
</evidence>
<dbReference type="InterPro" id="IPR015943">
    <property type="entry name" value="WD40/YVTN_repeat-like_dom_sf"/>
</dbReference>
<dbReference type="Proteomes" id="UP000815325">
    <property type="component" value="Unassembled WGS sequence"/>
</dbReference>
<dbReference type="Gene3D" id="2.130.10.10">
    <property type="entry name" value="YVTN repeat-like/Quinoprotein amine dehydrogenase"/>
    <property type="match status" value="2"/>
</dbReference>
<gene>
    <name evidence="13" type="ORF">DUNSADRAFT_16504</name>
</gene>
<reference evidence="13" key="1">
    <citation type="submission" date="2017-08" db="EMBL/GenBank/DDBJ databases">
        <authorList>
            <person name="Polle J.E."/>
            <person name="Barry K."/>
            <person name="Cushman J."/>
            <person name="Schmutz J."/>
            <person name="Tran D."/>
            <person name="Hathwaick L.T."/>
            <person name="Yim W.C."/>
            <person name="Jenkins J."/>
            <person name="Mckie-Krisberg Z.M."/>
            <person name="Prochnik S."/>
            <person name="Lindquist E."/>
            <person name="Dockter R.B."/>
            <person name="Adam C."/>
            <person name="Molina H."/>
            <person name="Bunkerborg J."/>
            <person name="Jin E."/>
            <person name="Buchheim M."/>
            <person name="Magnuson J."/>
        </authorList>
    </citation>
    <scope>NUCLEOTIDE SEQUENCE</scope>
    <source>
        <strain evidence="13">CCAP 19/18</strain>
    </source>
</reference>
<dbReference type="InterPro" id="IPR001680">
    <property type="entry name" value="WD40_rpt"/>
</dbReference>
<organism evidence="13 14">
    <name type="scientific">Dunaliella salina</name>
    <name type="common">Green alga</name>
    <name type="synonym">Protococcus salinus</name>
    <dbReference type="NCBI Taxonomy" id="3046"/>
    <lineage>
        <taxon>Eukaryota</taxon>
        <taxon>Viridiplantae</taxon>
        <taxon>Chlorophyta</taxon>
        <taxon>core chlorophytes</taxon>
        <taxon>Chlorophyceae</taxon>
        <taxon>CS clade</taxon>
        <taxon>Chlamydomonadales</taxon>
        <taxon>Dunaliellaceae</taxon>
        <taxon>Dunaliella</taxon>
    </lineage>
</organism>
<keyword evidence="8" id="KW-0969">Cilium</keyword>
<proteinExistence type="inferred from homology"/>
<feature type="compositionally biased region" description="Basic and acidic residues" evidence="12">
    <location>
        <begin position="522"/>
        <end position="536"/>
    </location>
</feature>
<evidence type="ECO:0000256" key="2">
    <source>
        <dbReference type="ARBA" id="ARBA00011059"/>
    </source>
</evidence>
<dbReference type="SUPFAM" id="SSF50978">
    <property type="entry name" value="WD40 repeat-like"/>
    <property type="match status" value="1"/>
</dbReference>
<evidence type="ECO:0000256" key="12">
    <source>
        <dbReference type="SAM" id="MobiDB-lite"/>
    </source>
</evidence>
<dbReference type="SMART" id="SM00320">
    <property type="entry name" value="WD40"/>
    <property type="match status" value="5"/>
</dbReference>
<keyword evidence="6" id="KW-0677">Repeat</keyword>
<evidence type="ECO:0000256" key="4">
    <source>
        <dbReference type="ARBA" id="ARBA00022574"/>
    </source>
</evidence>
<comment type="subcellular location">
    <subcellularLocation>
        <location evidence="1">Cytoplasm</location>
        <location evidence="1">Cytoskeleton</location>
        <location evidence="1">Cilium axoneme</location>
    </subcellularLocation>
</comment>
<protein>
    <submittedName>
        <fullName evidence="13">WD40-repeat-containing domain protein</fullName>
    </submittedName>
</protein>
<name>A0ABQ7G3L8_DUNSA</name>
<comment type="caution">
    <text evidence="13">The sequence shown here is derived from an EMBL/GenBank/DDBJ whole genome shotgun (WGS) entry which is preliminary data.</text>
</comment>
<dbReference type="InterPro" id="IPR036322">
    <property type="entry name" value="WD40_repeat_dom_sf"/>
</dbReference>
<keyword evidence="7" id="KW-0243">Dynein</keyword>
<dbReference type="PANTHER" id="PTHR12442:SF7">
    <property type="entry name" value="DYNEIN AXONEMAL INTERMEDIATE CHAIN 2"/>
    <property type="match status" value="1"/>
</dbReference>
<keyword evidence="11" id="KW-0966">Cell projection</keyword>
<evidence type="ECO:0000256" key="6">
    <source>
        <dbReference type="ARBA" id="ARBA00022737"/>
    </source>
</evidence>
<comment type="similarity">
    <text evidence="2">Belongs to the dynein intermediate chain family.</text>
</comment>
<dbReference type="EMBL" id="MU070198">
    <property type="protein sequence ID" value="KAF5829144.1"/>
    <property type="molecule type" value="Genomic_DNA"/>
</dbReference>
<evidence type="ECO:0000256" key="8">
    <source>
        <dbReference type="ARBA" id="ARBA00023069"/>
    </source>
</evidence>
<evidence type="ECO:0000256" key="7">
    <source>
        <dbReference type="ARBA" id="ARBA00023017"/>
    </source>
</evidence>
<evidence type="ECO:0000256" key="11">
    <source>
        <dbReference type="ARBA" id="ARBA00023273"/>
    </source>
</evidence>
<evidence type="ECO:0000256" key="10">
    <source>
        <dbReference type="ARBA" id="ARBA00023212"/>
    </source>
</evidence>
<keyword evidence="5" id="KW-0493">Microtubule</keyword>
<keyword evidence="10" id="KW-0206">Cytoskeleton</keyword>
<sequence>MEIYHQYIKLRKQFGRHPKFADEGAEMIADIRPNEEHATDYIPRNPVVTVSQCVPEMSEHDANTVAVILASKAMSHVEGGWPKDIDYSEAEHTIRYRKKIEKDEDYIKTVTALGADVEDLIKQNNAIDIYEEYFTGQWADHSAEVPSVKTVTVFKDPSTSVKRTTAYVNWHPDATIPKVVVSYAILQFQWGLEDRKFQEMPLSSYVWDVNNPNTPEYEMAPASQICCAKFNLKDPNLLGAGQYNGQFTVYDMRKGSTPTESTQVDLSHRDPIYDIAWLQSKTGTEAMSVSTDGNVMWWDIRRLSEPVESMPLREKGSETSLGGVVLEYDPAAGPTNFMVGTEQGSIFSCNRKAKNPVDRVKYVLSGHHGPLYGLRRNPFSSKYFLSIGDWTARVWTDDAAVKTPILTTKYHPTYLTGGTWSPTRPGVFYTIKMDGTMDVWDLFYKHNEPTLTVEVSDQPLTSFAAHESGSTVAVGTADGATTILQLSTGLSEMALNEKAAMNNMFDRETQREKNLEKAMKEARIKRKKEETRKDEVADSVTEEQLRALENEFFNATKQPEPPAAPEEATQNGAGAAPEQ</sequence>
<keyword evidence="4" id="KW-0853">WD repeat</keyword>
<keyword evidence="3" id="KW-0963">Cytoplasm</keyword>
<evidence type="ECO:0000256" key="1">
    <source>
        <dbReference type="ARBA" id="ARBA00004430"/>
    </source>
</evidence>
<keyword evidence="14" id="KW-1185">Reference proteome</keyword>
<accession>A0ABQ7G3L8</accession>
<evidence type="ECO:0000313" key="13">
    <source>
        <dbReference type="EMBL" id="KAF5829144.1"/>
    </source>
</evidence>